<feature type="transmembrane region" description="Helical" evidence="1">
    <location>
        <begin position="139"/>
        <end position="156"/>
    </location>
</feature>
<feature type="transmembrane region" description="Helical" evidence="1">
    <location>
        <begin position="210"/>
        <end position="236"/>
    </location>
</feature>
<feature type="transmembrane region" description="Helical" evidence="1">
    <location>
        <begin position="50"/>
        <end position="74"/>
    </location>
</feature>
<sequence>MITIFRYECRRLTGNRFFFGMAAILLFFGQQTFERVTLTGVSHTAPFSPWSLGDFACRMLPLLWAAALSFLTFFTSPQARRTAVLTACCPVSPRRYAAVRLAAALAGTGILTILCLAEAAALTAWYFHLFIWDIVWKNLLFPALITLVPPLIFALGSGWRLGNLCPRLLFGWMALPFFLRLLPLADNFHLWNGQFFAQYPLTAGVLDPAFFIPAPMVLLQLLLAAGGIILAGLFPLPALPMRTRKRTAPKSREKRSSL</sequence>
<keyword evidence="1" id="KW-1133">Transmembrane helix</keyword>
<evidence type="ECO:0008006" key="4">
    <source>
        <dbReference type="Google" id="ProtNLM"/>
    </source>
</evidence>
<keyword evidence="1" id="KW-0472">Membrane</keyword>
<feature type="transmembrane region" description="Helical" evidence="1">
    <location>
        <begin position="168"/>
        <end position="190"/>
    </location>
</feature>
<evidence type="ECO:0000256" key="1">
    <source>
        <dbReference type="SAM" id="Phobius"/>
    </source>
</evidence>
<gene>
    <name evidence="2" type="ORF">IAA04_09295</name>
</gene>
<feature type="transmembrane region" description="Helical" evidence="1">
    <location>
        <begin position="101"/>
        <end position="127"/>
    </location>
</feature>
<feature type="transmembrane region" description="Helical" evidence="1">
    <location>
        <begin position="12"/>
        <end position="30"/>
    </location>
</feature>
<dbReference type="Proteomes" id="UP000823883">
    <property type="component" value="Unassembled WGS sequence"/>
</dbReference>
<reference evidence="2" key="2">
    <citation type="submission" date="2021-04" db="EMBL/GenBank/DDBJ databases">
        <authorList>
            <person name="Gilroy R."/>
        </authorList>
    </citation>
    <scope>NUCLEOTIDE SEQUENCE</scope>
    <source>
        <strain evidence="2">CHK183-5548</strain>
    </source>
</reference>
<accession>A0A9D2PE10</accession>
<comment type="caution">
    <text evidence="2">The sequence shown here is derived from an EMBL/GenBank/DDBJ whole genome shotgun (WGS) entry which is preliminary data.</text>
</comment>
<protein>
    <recommendedName>
        <fullName evidence="4">ABC-2 family transporter protein</fullName>
    </recommendedName>
</protein>
<keyword evidence="1" id="KW-0812">Transmembrane</keyword>
<evidence type="ECO:0000313" key="2">
    <source>
        <dbReference type="EMBL" id="HJC48232.1"/>
    </source>
</evidence>
<organism evidence="2 3">
    <name type="scientific">Candidatus Lachnoclostridium pullistercoris</name>
    <dbReference type="NCBI Taxonomy" id="2838632"/>
    <lineage>
        <taxon>Bacteria</taxon>
        <taxon>Bacillati</taxon>
        <taxon>Bacillota</taxon>
        <taxon>Clostridia</taxon>
        <taxon>Lachnospirales</taxon>
        <taxon>Lachnospiraceae</taxon>
    </lineage>
</organism>
<dbReference type="EMBL" id="DWWL01000059">
    <property type="protein sequence ID" value="HJC48232.1"/>
    <property type="molecule type" value="Genomic_DNA"/>
</dbReference>
<reference evidence="2" key="1">
    <citation type="journal article" date="2021" name="PeerJ">
        <title>Extensive microbial diversity within the chicken gut microbiome revealed by metagenomics and culture.</title>
        <authorList>
            <person name="Gilroy R."/>
            <person name="Ravi A."/>
            <person name="Getino M."/>
            <person name="Pursley I."/>
            <person name="Horton D.L."/>
            <person name="Alikhan N.F."/>
            <person name="Baker D."/>
            <person name="Gharbi K."/>
            <person name="Hall N."/>
            <person name="Watson M."/>
            <person name="Adriaenssens E.M."/>
            <person name="Foster-Nyarko E."/>
            <person name="Jarju S."/>
            <person name="Secka A."/>
            <person name="Antonio M."/>
            <person name="Oren A."/>
            <person name="Chaudhuri R.R."/>
            <person name="La Ragione R."/>
            <person name="Hildebrand F."/>
            <person name="Pallen M.J."/>
        </authorList>
    </citation>
    <scope>NUCLEOTIDE SEQUENCE</scope>
    <source>
        <strain evidence="2">CHK183-5548</strain>
    </source>
</reference>
<evidence type="ECO:0000313" key="3">
    <source>
        <dbReference type="Proteomes" id="UP000823883"/>
    </source>
</evidence>
<name>A0A9D2PE10_9FIRM</name>
<dbReference type="AlphaFoldDB" id="A0A9D2PE10"/>
<proteinExistence type="predicted"/>